<feature type="region of interest" description="Disordered" evidence="11">
    <location>
        <begin position="351"/>
        <end position="373"/>
    </location>
</feature>
<reference evidence="14 15" key="1">
    <citation type="submission" date="2020-10" db="EMBL/GenBank/DDBJ databases">
        <title>Pygocentrus nattereri (red-bellied piranha) genome, fPygNat1, primary haplotype.</title>
        <authorList>
            <person name="Myers G."/>
            <person name="Meyer A."/>
            <person name="Karagic N."/>
            <person name="Pippel M."/>
            <person name="Winkler S."/>
            <person name="Tracey A."/>
            <person name="Wood J."/>
            <person name="Formenti G."/>
            <person name="Howe K."/>
            <person name="Fedrigo O."/>
            <person name="Jarvis E.D."/>
        </authorList>
    </citation>
    <scope>NUCLEOTIDE SEQUENCE [LARGE SCALE GENOMIC DNA]</scope>
</reference>
<dbReference type="InterPro" id="IPR003598">
    <property type="entry name" value="Ig_sub2"/>
</dbReference>
<dbReference type="GO" id="GO:0042130">
    <property type="term" value="P:negative regulation of T cell proliferation"/>
    <property type="evidence" value="ECO:0007669"/>
    <property type="project" value="TreeGrafter"/>
</dbReference>
<feature type="signal peptide" evidence="12">
    <location>
        <begin position="1"/>
        <end position="20"/>
    </location>
</feature>
<keyword evidence="6" id="KW-0472">Membrane</keyword>
<keyword evidence="4 12" id="KW-0732">Signal</keyword>
<evidence type="ECO:0000256" key="2">
    <source>
        <dbReference type="ARBA" id="ARBA00022475"/>
    </source>
</evidence>
<feature type="domain" description="Ig-like" evidence="13">
    <location>
        <begin position="871"/>
        <end position="957"/>
    </location>
</feature>
<evidence type="ECO:0000256" key="1">
    <source>
        <dbReference type="ARBA" id="ARBA00004251"/>
    </source>
</evidence>
<dbReference type="GO" id="GO:0007166">
    <property type="term" value="P:cell surface receptor signaling pathway"/>
    <property type="evidence" value="ECO:0007669"/>
    <property type="project" value="TreeGrafter"/>
</dbReference>
<dbReference type="GeneID" id="108414728"/>
<dbReference type="PROSITE" id="PS50835">
    <property type="entry name" value="IG_LIKE"/>
    <property type="match status" value="8"/>
</dbReference>
<dbReference type="Proteomes" id="UP001501920">
    <property type="component" value="Chromosome 4"/>
</dbReference>
<feature type="domain" description="Ig-like" evidence="13">
    <location>
        <begin position="730"/>
        <end position="851"/>
    </location>
</feature>
<sequence>MLLTFYLLFTGLHSIQDVSAACSLAKKEDGSSIKAHAGGSVLLPCYCTDLHRKPETITWKKLNRVTKIYEEISSGSGQYRNRVQLVNGHSPGNLSLLISHLTVEDGGFYRCNVGVDEHADITLTVKDVSAACSLAKKEDGSSIKAHAGGSVLLPCYCTDLHRKPETFTWKKLNIVTKIYEEISSESGQYRNRFQLVNGHSPGNLSLLISHLTEEDGGVYRCDVGLDEHADIMLTVKDVSAACSLAKKEDGSSIKAHAGGSVLLPCYCTDLHRKPETITWEKLNRVTKIYEEISSESGQYRNRFQLVNGHSPGNLSLLISHLTEEDGGFYRCNVGVDEHADITLTVKVLDPPKTTTPTTVQTTSSTSTASYPQPSDDCTLAKNEHGSSIKARAGGSVLLPCYCTDLHKKPETFTWQKLNTTRNTWEVISPESGQYRDRVQLVTGHSPGNLSLLISHLIKEDGGHYICAVKGSHIIIKLTLQVLDPPKTTTPTTVQTTSSTSTASYPQPSDDCTLVKKENGPSIKAHAGRSVLLPCYCTDLHRKPETISWKKLNTVTNMWEVISSGSGQYRDRVQLFNGHSPGNLSLLISHLTEEDRGVYRCDVGGGEHIDIRLTVEGCTLVNHERALGITAHTGRSVLLPCYCTDLHTTPERFSWKKENRHTKRREKISSGSGQYRDRVQLVNGHSPGNLSLLISHLTEEDGGDYICAVKGSHIIIKLTLQVLNPPKTTTPTVQTTSSTSTASYPKPSDVCTLVKNENGSSIKAPAGGSVLLPCFCTDLHSKPERFSWKKENRNAFTWEEISSESGQYRDRVQLVNGHSPGNLSLLISHLTEEDGGHYICAVKGSHIIIKLTLQGCTLVNHERPLRITAHTGGSVLLPCYCTDLHTTPEIFSGWKYKTVTNMWEEISSGSGQYRDRFQLVNGHSPGNLSLLISHLTEEDGGDYRCDSKGSGYTDIRLTVEGYSTFNTSHVLLSILIPLVLIGGVIY</sequence>
<evidence type="ECO:0000259" key="13">
    <source>
        <dbReference type="PROSITE" id="PS50835"/>
    </source>
</evidence>
<keyword evidence="15" id="KW-1185">Reference proteome</keyword>
<evidence type="ECO:0000256" key="3">
    <source>
        <dbReference type="ARBA" id="ARBA00022692"/>
    </source>
</evidence>
<keyword evidence="10" id="KW-0393">Immunoglobulin domain</keyword>
<dbReference type="PANTHER" id="PTHR25466">
    <property type="entry name" value="T-LYMPHOCYTE ACTIVATION ANTIGEN"/>
    <property type="match status" value="1"/>
</dbReference>
<evidence type="ECO:0000256" key="10">
    <source>
        <dbReference type="ARBA" id="ARBA00023319"/>
    </source>
</evidence>
<protein>
    <recommendedName>
        <fullName evidence="13">Ig-like domain-containing protein</fullName>
    </recommendedName>
</protein>
<name>A0A3B4CK48_PYGNA</name>
<evidence type="ECO:0000256" key="5">
    <source>
        <dbReference type="ARBA" id="ARBA00022989"/>
    </source>
</evidence>
<evidence type="ECO:0000256" key="6">
    <source>
        <dbReference type="ARBA" id="ARBA00023136"/>
    </source>
</evidence>
<dbReference type="GO" id="GO:0031295">
    <property type="term" value="P:T cell costimulation"/>
    <property type="evidence" value="ECO:0007669"/>
    <property type="project" value="TreeGrafter"/>
</dbReference>
<evidence type="ECO:0000256" key="12">
    <source>
        <dbReference type="SAM" id="SignalP"/>
    </source>
</evidence>
<dbReference type="GO" id="GO:0042102">
    <property type="term" value="P:positive regulation of T cell proliferation"/>
    <property type="evidence" value="ECO:0007669"/>
    <property type="project" value="TreeGrafter"/>
</dbReference>
<dbReference type="Ensembl" id="ENSPNAT00000036238.2">
    <property type="protein sequence ID" value="ENSPNAP00000011740.2"/>
    <property type="gene ID" value="ENSPNAG00000015702.2"/>
</dbReference>
<dbReference type="InterPro" id="IPR051713">
    <property type="entry name" value="T-cell_Activation_Regulation"/>
</dbReference>
<feature type="compositionally biased region" description="Low complexity" evidence="11">
    <location>
        <begin position="485"/>
        <end position="508"/>
    </location>
</feature>
<accession>A0A3B4CK48</accession>
<evidence type="ECO:0000256" key="11">
    <source>
        <dbReference type="SAM" id="MobiDB-lite"/>
    </source>
</evidence>
<keyword evidence="9" id="KW-0325">Glycoprotein</keyword>
<dbReference type="GO" id="GO:0006955">
    <property type="term" value="P:immune response"/>
    <property type="evidence" value="ECO:0007669"/>
    <property type="project" value="TreeGrafter"/>
</dbReference>
<dbReference type="InterPro" id="IPR013783">
    <property type="entry name" value="Ig-like_fold"/>
</dbReference>
<feature type="domain" description="Ig-like" evidence="13">
    <location>
        <begin position="148"/>
        <end position="239"/>
    </location>
</feature>
<dbReference type="GO" id="GO:0071222">
    <property type="term" value="P:cellular response to lipopolysaccharide"/>
    <property type="evidence" value="ECO:0007669"/>
    <property type="project" value="TreeGrafter"/>
</dbReference>
<dbReference type="GeneTree" id="ENSGT01120000272172"/>
<dbReference type="PANTHER" id="PTHR25466:SF14">
    <property type="entry name" value="BUTYROPHILIN SUBFAMILY 2 MEMBER A2-LIKE-RELATED"/>
    <property type="match status" value="1"/>
</dbReference>
<dbReference type="SMART" id="SM00409">
    <property type="entry name" value="IG"/>
    <property type="match status" value="8"/>
</dbReference>
<evidence type="ECO:0000313" key="15">
    <source>
        <dbReference type="Proteomes" id="UP001501920"/>
    </source>
</evidence>
<reference evidence="14" key="2">
    <citation type="submission" date="2025-08" db="UniProtKB">
        <authorList>
            <consortium name="Ensembl"/>
        </authorList>
    </citation>
    <scope>IDENTIFICATION</scope>
</reference>
<keyword evidence="2" id="KW-1003">Cell membrane</keyword>
<evidence type="ECO:0000256" key="7">
    <source>
        <dbReference type="ARBA" id="ARBA00023157"/>
    </source>
</evidence>
<dbReference type="InterPro" id="IPR013106">
    <property type="entry name" value="Ig_V-set"/>
</dbReference>
<dbReference type="RefSeq" id="XP_017543116.2">
    <property type="nucleotide sequence ID" value="XM_017687627.2"/>
</dbReference>
<feature type="domain" description="Ig-like" evidence="13">
    <location>
        <begin position="490"/>
        <end position="613"/>
    </location>
</feature>
<feature type="region of interest" description="Disordered" evidence="11">
    <location>
        <begin position="485"/>
        <end position="509"/>
    </location>
</feature>
<feature type="domain" description="Ig-like" evidence="13">
    <location>
        <begin position="38"/>
        <end position="122"/>
    </location>
</feature>
<dbReference type="AlphaFoldDB" id="A0A3B4CK48"/>
<organism evidence="14 15">
    <name type="scientific">Pygocentrus nattereri</name>
    <name type="common">Red-bellied piranha</name>
    <dbReference type="NCBI Taxonomy" id="42514"/>
    <lineage>
        <taxon>Eukaryota</taxon>
        <taxon>Metazoa</taxon>
        <taxon>Chordata</taxon>
        <taxon>Craniata</taxon>
        <taxon>Vertebrata</taxon>
        <taxon>Euteleostomi</taxon>
        <taxon>Actinopterygii</taxon>
        <taxon>Neopterygii</taxon>
        <taxon>Teleostei</taxon>
        <taxon>Ostariophysi</taxon>
        <taxon>Characiformes</taxon>
        <taxon>Characoidei</taxon>
        <taxon>Pygocentrus</taxon>
    </lineage>
</organism>
<keyword evidence="3" id="KW-0812">Transmembrane</keyword>
<dbReference type="SMART" id="SM00408">
    <property type="entry name" value="IGc2"/>
    <property type="match status" value="8"/>
</dbReference>
<dbReference type="InterPro" id="IPR036179">
    <property type="entry name" value="Ig-like_dom_sf"/>
</dbReference>
<dbReference type="SUPFAM" id="SSF48726">
    <property type="entry name" value="Immunoglobulin"/>
    <property type="match status" value="8"/>
</dbReference>
<dbReference type="GO" id="GO:0009897">
    <property type="term" value="C:external side of plasma membrane"/>
    <property type="evidence" value="ECO:0007669"/>
    <property type="project" value="TreeGrafter"/>
</dbReference>
<comment type="subcellular location">
    <subcellularLocation>
        <location evidence="1">Cell membrane</location>
        <topology evidence="1">Single-pass type I membrane protein</topology>
    </subcellularLocation>
</comment>
<dbReference type="Gene3D" id="2.60.40.10">
    <property type="entry name" value="Immunoglobulins"/>
    <property type="match status" value="8"/>
</dbReference>
<dbReference type="InterPro" id="IPR007110">
    <property type="entry name" value="Ig-like_dom"/>
</dbReference>
<dbReference type="Pfam" id="PF07686">
    <property type="entry name" value="V-set"/>
    <property type="match status" value="8"/>
</dbReference>
<evidence type="ECO:0000256" key="8">
    <source>
        <dbReference type="ARBA" id="ARBA00023170"/>
    </source>
</evidence>
<feature type="domain" description="Ig-like" evidence="13">
    <location>
        <begin position="258"/>
        <end position="342"/>
    </location>
</feature>
<feature type="domain" description="Ig-like" evidence="13">
    <location>
        <begin position="633"/>
        <end position="718"/>
    </location>
</feature>
<evidence type="ECO:0000256" key="4">
    <source>
        <dbReference type="ARBA" id="ARBA00022729"/>
    </source>
</evidence>
<dbReference type="InterPro" id="IPR003599">
    <property type="entry name" value="Ig_sub"/>
</dbReference>
<dbReference type="SMART" id="SM00406">
    <property type="entry name" value="IGv"/>
    <property type="match status" value="8"/>
</dbReference>
<proteinExistence type="predicted"/>
<evidence type="ECO:0000256" key="9">
    <source>
        <dbReference type="ARBA" id="ARBA00023180"/>
    </source>
</evidence>
<reference evidence="14" key="3">
    <citation type="submission" date="2025-09" db="UniProtKB">
        <authorList>
            <consortium name="Ensembl"/>
        </authorList>
    </citation>
    <scope>IDENTIFICATION</scope>
</reference>
<keyword evidence="7" id="KW-1015">Disulfide bond</keyword>
<feature type="chain" id="PRO_5043837088" description="Ig-like domain-containing protein" evidence="12">
    <location>
        <begin position="21"/>
        <end position="985"/>
    </location>
</feature>
<evidence type="ECO:0000313" key="14">
    <source>
        <dbReference type="Ensembl" id="ENSPNAP00000011740.2"/>
    </source>
</evidence>
<feature type="domain" description="Ig-like" evidence="13">
    <location>
        <begin position="356"/>
        <end position="478"/>
    </location>
</feature>
<keyword evidence="5" id="KW-1133">Transmembrane helix</keyword>
<keyword evidence="8" id="KW-0675">Receptor</keyword>